<feature type="region of interest" description="Disordered" evidence="1">
    <location>
        <begin position="50"/>
        <end position="69"/>
    </location>
</feature>
<sequence length="88" mass="9433">MRAISASQSTESSYAFLRRPLRRLQKVTCLLVVFSMRLISTFPLPVFSAAAPAEPEPEPEPGDTGSFSLSPAEVQVDIMSVDGVACSS</sequence>
<dbReference type="EMBL" id="GBRH01191907">
    <property type="protein sequence ID" value="JAE05989.1"/>
    <property type="molecule type" value="Transcribed_RNA"/>
</dbReference>
<protein>
    <submittedName>
        <fullName evidence="2">Uncharacterized protein</fullName>
    </submittedName>
</protein>
<name>A0A0A9F454_ARUDO</name>
<dbReference type="AlphaFoldDB" id="A0A0A9F454"/>
<reference evidence="2" key="2">
    <citation type="journal article" date="2015" name="Data Brief">
        <title>Shoot transcriptome of the giant reed, Arundo donax.</title>
        <authorList>
            <person name="Barrero R.A."/>
            <person name="Guerrero F.D."/>
            <person name="Moolhuijzen P."/>
            <person name="Goolsby J.A."/>
            <person name="Tidwell J."/>
            <person name="Bellgard S.E."/>
            <person name="Bellgard M.I."/>
        </authorList>
    </citation>
    <scope>NUCLEOTIDE SEQUENCE</scope>
    <source>
        <tissue evidence="2">Shoot tissue taken approximately 20 cm above the soil surface</tissue>
    </source>
</reference>
<reference evidence="2" key="1">
    <citation type="submission" date="2014-09" db="EMBL/GenBank/DDBJ databases">
        <authorList>
            <person name="Magalhaes I.L.F."/>
            <person name="Oliveira U."/>
            <person name="Santos F.R."/>
            <person name="Vidigal T.H.D.A."/>
            <person name="Brescovit A.D."/>
            <person name="Santos A.J."/>
        </authorList>
    </citation>
    <scope>NUCLEOTIDE SEQUENCE</scope>
    <source>
        <tissue evidence="2">Shoot tissue taken approximately 20 cm above the soil surface</tissue>
    </source>
</reference>
<accession>A0A0A9F454</accession>
<proteinExistence type="predicted"/>
<evidence type="ECO:0000256" key="1">
    <source>
        <dbReference type="SAM" id="MobiDB-lite"/>
    </source>
</evidence>
<organism evidence="2">
    <name type="scientific">Arundo donax</name>
    <name type="common">Giant reed</name>
    <name type="synonym">Donax arundinaceus</name>
    <dbReference type="NCBI Taxonomy" id="35708"/>
    <lineage>
        <taxon>Eukaryota</taxon>
        <taxon>Viridiplantae</taxon>
        <taxon>Streptophyta</taxon>
        <taxon>Embryophyta</taxon>
        <taxon>Tracheophyta</taxon>
        <taxon>Spermatophyta</taxon>
        <taxon>Magnoliopsida</taxon>
        <taxon>Liliopsida</taxon>
        <taxon>Poales</taxon>
        <taxon>Poaceae</taxon>
        <taxon>PACMAD clade</taxon>
        <taxon>Arundinoideae</taxon>
        <taxon>Arundineae</taxon>
        <taxon>Arundo</taxon>
    </lineage>
</organism>
<evidence type="ECO:0000313" key="2">
    <source>
        <dbReference type="EMBL" id="JAE05989.1"/>
    </source>
</evidence>